<evidence type="ECO:0000313" key="3">
    <source>
        <dbReference type="Proteomes" id="UP000276634"/>
    </source>
</evidence>
<name>A0A3N1XZD7_9GAMM</name>
<gene>
    <name evidence="2" type="ORF">EDC57_1146</name>
</gene>
<dbReference type="Gene3D" id="1.10.3480.10">
    <property type="entry name" value="TorD-like"/>
    <property type="match status" value="1"/>
</dbReference>
<dbReference type="Proteomes" id="UP000276634">
    <property type="component" value="Unassembled WGS sequence"/>
</dbReference>
<dbReference type="EMBL" id="RJVI01000002">
    <property type="protein sequence ID" value="ROR31964.1"/>
    <property type="molecule type" value="Genomic_DNA"/>
</dbReference>
<reference evidence="2 3" key="1">
    <citation type="submission" date="2018-11" db="EMBL/GenBank/DDBJ databases">
        <title>Genomic Encyclopedia of Type Strains, Phase IV (KMG-IV): sequencing the most valuable type-strain genomes for metagenomic binning, comparative biology and taxonomic classification.</title>
        <authorList>
            <person name="Goeker M."/>
        </authorList>
    </citation>
    <scope>NUCLEOTIDE SEQUENCE [LARGE SCALE GENOMIC DNA]</scope>
    <source>
        <strain evidence="2 3">DSM 100275</strain>
    </source>
</reference>
<dbReference type="AlphaFoldDB" id="A0A3N1XZD7"/>
<keyword evidence="3" id="KW-1185">Reference proteome</keyword>
<dbReference type="Pfam" id="PF02613">
    <property type="entry name" value="Nitrate_red_del"/>
    <property type="match status" value="1"/>
</dbReference>
<dbReference type="RefSeq" id="WP_123400950.1">
    <property type="nucleotide sequence ID" value="NZ_RJVI01000002.1"/>
</dbReference>
<organism evidence="2 3">
    <name type="scientific">Inmirania thermothiophila</name>
    <dbReference type="NCBI Taxonomy" id="1750597"/>
    <lineage>
        <taxon>Bacteria</taxon>
        <taxon>Pseudomonadati</taxon>
        <taxon>Pseudomonadota</taxon>
        <taxon>Gammaproteobacteria</taxon>
        <taxon>Chromatiales</taxon>
        <taxon>Ectothiorhodospiraceae</taxon>
        <taxon>Inmirania</taxon>
    </lineage>
</organism>
<dbReference type="PANTHER" id="PTHR34227">
    <property type="entry name" value="CHAPERONE PROTEIN YCDY"/>
    <property type="match status" value="1"/>
</dbReference>
<dbReference type="SUPFAM" id="SSF89155">
    <property type="entry name" value="TorD-like"/>
    <property type="match status" value="1"/>
</dbReference>
<keyword evidence="1" id="KW-0143">Chaperone</keyword>
<dbReference type="PANTHER" id="PTHR34227:SF1">
    <property type="entry name" value="DIMETHYL SULFOXIDE REDUCTASE CHAPERONE-RELATED"/>
    <property type="match status" value="1"/>
</dbReference>
<dbReference type="InterPro" id="IPR050289">
    <property type="entry name" value="TorD/DmsD_chaperones"/>
</dbReference>
<sequence>MAATELDTEDRLALCRAQAGLYGFLGRCLEEEVDRDLLDLVRGELRGALAEAGMPFDEAFFRADAETLLAELAEEFTTCFVAPGGVVPYWSVVETGMMYREPAQQVEEAYREAGFAYRRRLSGEFPDHIGTMLGFVAALWEAEAAALEGGDEAAAAQARARRERFMVECLGPWAVGWCRRAAEASFHVFYQQVARVAGQVIWSDLARLVDKRRLRELAALNAREPKKLDYDADFRKASGL</sequence>
<dbReference type="InterPro" id="IPR020945">
    <property type="entry name" value="DMSO/NO3_reduct_chaperone"/>
</dbReference>
<comment type="caution">
    <text evidence="2">The sequence shown here is derived from an EMBL/GenBank/DDBJ whole genome shotgun (WGS) entry which is preliminary data.</text>
</comment>
<evidence type="ECO:0000256" key="1">
    <source>
        <dbReference type="ARBA" id="ARBA00023186"/>
    </source>
</evidence>
<evidence type="ECO:0000313" key="2">
    <source>
        <dbReference type="EMBL" id="ROR31964.1"/>
    </source>
</evidence>
<proteinExistence type="predicted"/>
<dbReference type="OrthoDB" id="7058680at2"/>
<protein>
    <submittedName>
        <fullName evidence="2">TorA maturation chaperone TorD</fullName>
    </submittedName>
</protein>
<dbReference type="InterPro" id="IPR036411">
    <property type="entry name" value="TorD-like_sf"/>
</dbReference>
<accession>A0A3N1XZD7</accession>